<reference evidence="1" key="1">
    <citation type="journal article" date="2021" name="Open Biol.">
        <title>Shared evolutionary footprints suggest mitochondrial oxidative damage underlies multiple complex I losses in fungi.</title>
        <authorList>
            <person name="Schikora-Tamarit M.A."/>
            <person name="Marcet-Houben M."/>
            <person name="Nosek J."/>
            <person name="Gabaldon T."/>
        </authorList>
    </citation>
    <scope>NUCLEOTIDE SEQUENCE</scope>
    <source>
        <strain evidence="1">NCAIM Y.01608</strain>
    </source>
</reference>
<dbReference type="EMBL" id="JAEUBD010001178">
    <property type="protein sequence ID" value="KAH3665221.1"/>
    <property type="molecule type" value="Genomic_DNA"/>
</dbReference>
<proteinExistence type="predicted"/>
<organism evidence="1 2">
    <name type="scientific">Ogataea polymorpha</name>
    <dbReference type="NCBI Taxonomy" id="460523"/>
    <lineage>
        <taxon>Eukaryota</taxon>
        <taxon>Fungi</taxon>
        <taxon>Dikarya</taxon>
        <taxon>Ascomycota</taxon>
        <taxon>Saccharomycotina</taxon>
        <taxon>Pichiomycetes</taxon>
        <taxon>Pichiales</taxon>
        <taxon>Pichiaceae</taxon>
        <taxon>Ogataea</taxon>
    </lineage>
</organism>
<comment type="caution">
    <text evidence="1">The sequence shown here is derived from an EMBL/GenBank/DDBJ whole genome shotgun (WGS) entry which is preliminary data.</text>
</comment>
<evidence type="ECO:0000313" key="2">
    <source>
        <dbReference type="Proteomes" id="UP000788993"/>
    </source>
</evidence>
<dbReference type="AlphaFoldDB" id="A0A9P8T3Z1"/>
<accession>A0A9P8T3Z1</accession>
<protein>
    <submittedName>
        <fullName evidence="1">Uncharacterized protein</fullName>
    </submittedName>
</protein>
<reference evidence="1" key="2">
    <citation type="submission" date="2021-01" db="EMBL/GenBank/DDBJ databases">
        <authorList>
            <person name="Schikora-Tamarit M.A."/>
        </authorList>
    </citation>
    <scope>NUCLEOTIDE SEQUENCE</scope>
    <source>
        <strain evidence="1">NCAIM Y.01608</strain>
    </source>
</reference>
<name>A0A9P8T3Z1_9ASCO</name>
<keyword evidence="2" id="KW-1185">Reference proteome</keyword>
<gene>
    <name evidence="1" type="ORF">OGATHE_004036</name>
</gene>
<evidence type="ECO:0000313" key="1">
    <source>
        <dbReference type="EMBL" id="KAH3665221.1"/>
    </source>
</evidence>
<dbReference type="Proteomes" id="UP000788993">
    <property type="component" value="Unassembled WGS sequence"/>
</dbReference>
<sequence>MNDGSAAVFIQFMNRSSSANESKSSSEYPSGYFSIQFSGGTMSDVLYFVRLYNERSDFQAIPLALNSYSLPDDEVRLENESLNIEFATRPHGYTILSSR</sequence>